<name>A0A3A1Y5C3_9GAMM</name>
<dbReference type="AlphaFoldDB" id="A0A3A1Y5C3"/>
<comment type="subunit">
    <text evidence="4">Component of the lipopolysaccharide transport and assembly complex. Interacts with LptE and LptA.</text>
</comment>
<dbReference type="PANTHER" id="PTHR30189">
    <property type="entry name" value="LPS-ASSEMBLY PROTEIN"/>
    <property type="match status" value="1"/>
</dbReference>
<evidence type="ECO:0000313" key="7">
    <source>
        <dbReference type="EMBL" id="RIY32408.1"/>
    </source>
</evidence>
<dbReference type="GO" id="GO:0043165">
    <property type="term" value="P:Gram-negative-bacterium-type cell outer membrane assembly"/>
    <property type="evidence" value="ECO:0007669"/>
    <property type="project" value="UniProtKB-UniRule"/>
</dbReference>
<comment type="function">
    <text evidence="4">Together with LptE, is involved in the assembly of lipopolysaccharide (LPS) at the surface of the outer membrane.</text>
</comment>
<gene>
    <name evidence="4" type="primary">lptD</name>
    <name evidence="7" type="ORF">CKF54_04950</name>
</gene>
<sequence length="824" mass="95265" precursor="true">MLHKVFKCSKLYLGMTAVILSQSMALNLAYADTVTTDFTKNLPSTDVDYSNPDSTSVFLFRNVENSLTLSELDRRYPALNYTYYNTFTSQVYEAIKEEQIKKRFLSKVPTSDGKTYDYNQIPIVIQADYMFSKDRGDQITYTGNVSMIQGDRHIKAQEIVYTRGEDGKQYITVKGDVNLASNQLVLDADQIVVELLNSNTQEVSADKTTFALVDTIMHGQAESLDSSDNITKLNRSELYAGPIRPFTLNIGASETIIDMNNQELTFKRATIRIGKVPLMWFPSFSVNISGKPQTGFKEPTIGLNSNTGFNINIPFVWYINQNMKYTISAFFSSKLGLLLNNNLDFATKYGITTINYAFSAPFMNRKDDTYRYYLGVRHLATFGDYDLSLNYRGVSDKRYFYDYYNNTDSYLTSNYSLSYAKDNWSWDLSAYTFKPIYNTESKAYNSAPEFNFNYRQPFAYNKFRFALTGQAAHLYNGDADIYTKADRFYLKSSILYSATNSVFKSDYSLSQYLNFYHQYNRNTNRYENIVRSAPEFKAEFSTKLVRDTLAFDRYAVTVTPSFGYTFRRISNKYDERFHNYDSSTQLPSILMVQNGIYNYGIDSLQDANDINLGYKVSYIDRFSGQDKLSARVNLIQSITKLKYLDIQTKQRYSKYKRNLVLGVHYNIADKFNFDTANIIDLTKGNSSMGVVSFNYQPNLTNIVQLNYRYATKKYLEDALITSYRDKEIKQLGIAYVWDINPQLSMLFSNYIDLKDRKLVDRNIAFNYVYYGWSISISYERRRVGANQYENGFDFSLNLIGFNNSYNSRFGRYINSGKIPFVGNR</sequence>
<evidence type="ECO:0000259" key="5">
    <source>
        <dbReference type="Pfam" id="PF03968"/>
    </source>
</evidence>
<comment type="subcellular location">
    <subcellularLocation>
        <location evidence="4">Cell outer membrane</location>
    </subcellularLocation>
</comment>
<comment type="similarity">
    <text evidence="4">Belongs to the LptD family.</text>
</comment>
<organism evidence="7 8">
    <name type="scientific">Psittacicella hinzii</name>
    <dbReference type="NCBI Taxonomy" id="2028575"/>
    <lineage>
        <taxon>Bacteria</taxon>
        <taxon>Pseudomonadati</taxon>
        <taxon>Pseudomonadota</taxon>
        <taxon>Gammaproteobacteria</taxon>
        <taxon>Pasteurellales</taxon>
        <taxon>Psittacicellaceae</taxon>
        <taxon>Psittacicella</taxon>
    </lineage>
</organism>
<reference evidence="7 8" key="1">
    <citation type="submission" date="2017-08" db="EMBL/GenBank/DDBJ databases">
        <title>Reclassification of Bisgaard taxon 37 and 44.</title>
        <authorList>
            <person name="Christensen H."/>
        </authorList>
    </citation>
    <scope>NUCLEOTIDE SEQUENCE [LARGE SCALE GENOMIC DNA]</scope>
    <source>
        <strain evidence="7 8">B96_3</strain>
    </source>
</reference>
<dbReference type="InterPro" id="IPR005653">
    <property type="entry name" value="OstA-like_N"/>
</dbReference>
<evidence type="ECO:0000256" key="3">
    <source>
        <dbReference type="ARBA" id="ARBA00023237"/>
    </source>
</evidence>
<accession>A0A3A1Y5C3</accession>
<evidence type="ECO:0000313" key="8">
    <source>
        <dbReference type="Proteomes" id="UP000265691"/>
    </source>
</evidence>
<proteinExistence type="inferred from homology"/>
<keyword evidence="3 4" id="KW-0998">Cell outer membrane</keyword>
<keyword evidence="1 4" id="KW-0732">Signal</keyword>
<feature type="domain" description="LptD C-terminal" evidence="6">
    <location>
        <begin position="371"/>
        <end position="742"/>
    </location>
</feature>
<evidence type="ECO:0000259" key="6">
    <source>
        <dbReference type="Pfam" id="PF04453"/>
    </source>
</evidence>
<dbReference type="HAMAP" id="MF_01411">
    <property type="entry name" value="LPS_assembly_LptD"/>
    <property type="match status" value="1"/>
</dbReference>
<comment type="caution">
    <text evidence="7">The sequence shown here is derived from an EMBL/GenBank/DDBJ whole genome shotgun (WGS) entry which is preliminary data.</text>
</comment>
<dbReference type="InterPro" id="IPR020889">
    <property type="entry name" value="LipoPS_assembly_LptD"/>
</dbReference>
<dbReference type="GO" id="GO:0009279">
    <property type="term" value="C:cell outer membrane"/>
    <property type="evidence" value="ECO:0007669"/>
    <property type="project" value="UniProtKB-SubCell"/>
</dbReference>
<dbReference type="OrthoDB" id="9760225at2"/>
<comment type="caution">
    <text evidence="4">Lacks conserved residue(s) required for the propagation of feature annotation.</text>
</comment>
<protein>
    <recommendedName>
        <fullName evidence="4">LPS-assembly protein LptD</fullName>
    </recommendedName>
</protein>
<dbReference type="InterPro" id="IPR007543">
    <property type="entry name" value="LptD_C"/>
</dbReference>
<dbReference type="PANTHER" id="PTHR30189:SF1">
    <property type="entry name" value="LPS-ASSEMBLY PROTEIN LPTD"/>
    <property type="match status" value="1"/>
</dbReference>
<dbReference type="Proteomes" id="UP000265691">
    <property type="component" value="Unassembled WGS sequence"/>
</dbReference>
<feature type="domain" description="Organic solvent tolerance-like N-terminal" evidence="5">
    <location>
        <begin position="125"/>
        <end position="169"/>
    </location>
</feature>
<evidence type="ECO:0000256" key="4">
    <source>
        <dbReference type="HAMAP-Rule" id="MF_01411"/>
    </source>
</evidence>
<dbReference type="Pfam" id="PF04453">
    <property type="entry name" value="LptD"/>
    <property type="match status" value="1"/>
</dbReference>
<evidence type="ECO:0000256" key="2">
    <source>
        <dbReference type="ARBA" id="ARBA00023136"/>
    </source>
</evidence>
<feature type="signal peptide" evidence="4">
    <location>
        <begin position="1"/>
        <end position="31"/>
    </location>
</feature>
<evidence type="ECO:0000256" key="1">
    <source>
        <dbReference type="ARBA" id="ARBA00022729"/>
    </source>
</evidence>
<dbReference type="Pfam" id="PF03968">
    <property type="entry name" value="LptD_N"/>
    <property type="match status" value="1"/>
</dbReference>
<keyword evidence="8" id="KW-1185">Reference proteome</keyword>
<dbReference type="InterPro" id="IPR050218">
    <property type="entry name" value="LptD"/>
</dbReference>
<dbReference type="GO" id="GO:1990351">
    <property type="term" value="C:transporter complex"/>
    <property type="evidence" value="ECO:0007669"/>
    <property type="project" value="TreeGrafter"/>
</dbReference>
<dbReference type="GO" id="GO:0015920">
    <property type="term" value="P:lipopolysaccharide transport"/>
    <property type="evidence" value="ECO:0007669"/>
    <property type="project" value="InterPro"/>
</dbReference>
<feature type="chain" id="PRO_5017490042" description="LPS-assembly protein LptD" evidence="4">
    <location>
        <begin position="32"/>
        <end position="824"/>
    </location>
</feature>
<keyword evidence="2 4" id="KW-0472">Membrane</keyword>
<dbReference type="Gene3D" id="2.60.450.10">
    <property type="entry name" value="Lipopolysaccharide (LPS) transport protein A like domain"/>
    <property type="match status" value="1"/>
</dbReference>
<dbReference type="EMBL" id="NRHC01000057">
    <property type="protein sequence ID" value="RIY32408.1"/>
    <property type="molecule type" value="Genomic_DNA"/>
</dbReference>